<organism evidence="1 2">
    <name type="scientific">Microctonus aethiopoides</name>
    <dbReference type="NCBI Taxonomy" id="144406"/>
    <lineage>
        <taxon>Eukaryota</taxon>
        <taxon>Metazoa</taxon>
        <taxon>Ecdysozoa</taxon>
        <taxon>Arthropoda</taxon>
        <taxon>Hexapoda</taxon>
        <taxon>Insecta</taxon>
        <taxon>Pterygota</taxon>
        <taxon>Neoptera</taxon>
        <taxon>Endopterygota</taxon>
        <taxon>Hymenoptera</taxon>
        <taxon>Apocrita</taxon>
        <taxon>Ichneumonoidea</taxon>
        <taxon>Braconidae</taxon>
        <taxon>Euphorinae</taxon>
        <taxon>Microctonus</taxon>
    </lineage>
</organism>
<accession>A0AA39FJ64</accession>
<dbReference type="AlphaFoldDB" id="A0AA39FJ64"/>
<dbReference type="Proteomes" id="UP001168990">
    <property type="component" value="Unassembled WGS sequence"/>
</dbReference>
<evidence type="ECO:0000313" key="1">
    <source>
        <dbReference type="EMBL" id="KAK0170523.1"/>
    </source>
</evidence>
<proteinExistence type="predicted"/>
<reference evidence="1" key="1">
    <citation type="journal article" date="2023" name="bioRxiv">
        <title>Scaffold-level genome assemblies of two parasitoid biocontrol wasps reveal the parthenogenesis mechanism and an associated novel virus.</title>
        <authorList>
            <person name="Inwood S."/>
            <person name="Skelly J."/>
            <person name="Guhlin J."/>
            <person name="Harrop T."/>
            <person name="Goldson S."/>
            <person name="Dearden P."/>
        </authorList>
    </citation>
    <scope>NUCLEOTIDE SEQUENCE</scope>
    <source>
        <strain evidence="1">Irish</strain>
        <tissue evidence="1">Whole body</tissue>
    </source>
</reference>
<comment type="caution">
    <text evidence="1">The sequence shown here is derived from an EMBL/GenBank/DDBJ whole genome shotgun (WGS) entry which is preliminary data.</text>
</comment>
<dbReference type="EMBL" id="JAQQBS010000003">
    <property type="protein sequence ID" value="KAK0170523.1"/>
    <property type="molecule type" value="Genomic_DNA"/>
</dbReference>
<name>A0AA39FJ64_9HYME</name>
<gene>
    <name evidence="1" type="ORF">PV328_008361</name>
</gene>
<evidence type="ECO:0000313" key="2">
    <source>
        <dbReference type="Proteomes" id="UP001168990"/>
    </source>
</evidence>
<protein>
    <submittedName>
        <fullName evidence="1">Uncharacterized protein</fullName>
    </submittedName>
</protein>
<keyword evidence="2" id="KW-1185">Reference proteome</keyword>
<reference evidence="1" key="2">
    <citation type="submission" date="2023-03" db="EMBL/GenBank/DDBJ databases">
        <authorList>
            <person name="Inwood S.N."/>
            <person name="Skelly J.G."/>
            <person name="Guhlin J."/>
            <person name="Harrop T.W.R."/>
            <person name="Goldson S.G."/>
            <person name="Dearden P.K."/>
        </authorList>
    </citation>
    <scope>NUCLEOTIDE SEQUENCE</scope>
    <source>
        <strain evidence="1">Irish</strain>
        <tissue evidence="1">Whole body</tissue>
    </source>
</reference>
<sequence>MPILCIDTGLLEEILLCGVIVTNEDFREHKEAGKKIHPHTARQVISKARLGLLPNVPNFLKDLPRVIVDFPEAYKKCYFRSFFTENNKVGVVFTSLKLLEAIGHFDTTELYIDGTFNARPKKPTSAQLLVIQIRKRNMVSVNTSYQGHSPLRRDSRMLDTFYPSGLAAVETSKAA</sequence>